<evidence type="ECO:0000256" key="9">
    <source>
        <dbReference type="ARBA" id="ARBA00023136"/>
    </source>
</evidence>
<reference evidence="14 15" key="1">
    <citation type="submission" date="2020-08" db="EMBL/GenBank/DDBJ databases">
        <title>Genomic Encyclopedia of Type Strains, Phase IV (KMG-IV): sequencing the most valuable type-strain genomes for metagenomic binning, comparative biology and taxonomic classification.</title>
        <authorList>
            <person name="Goeker M."/>
        </authorList>
    </citation>
    <scope>NUCLEOTIDE SEQUENCE [LARGE SCALE GENOMIC DNA]</scope>
    <source>
        <strain evidence="14 15">DSM 29348</strain>
    </source>
</reference>
<dbReference type="AlphaFoldDB" id="A0A7W6DKJ8"/>
<name>A0A7W6DKJ8_9SPHN</name>
<sequence>MSEFMRRHHARLLLSAGVCLSVPFTALAQEASADRPAGVSTDDIVVTARRESENIQSTPVSIVAFNEEMLRSANIQNTADLMMKTPGVFLSGSGGRENSVFQIRGQSKALSGSNAPAVVSYFADVPQPTFGSGVSTYDMASVQVLKGPQGTLFGRNTTGGAVLYYPAAPSYKLEGYLEGGYGKYDRRQLEGALTLPIIEDRLSVRFSGRYEKRDGYTRNIGVGGDLDDVNSRAFRVSVLAEPTDTIRNLTIFDWYRNYYTGDAVLLTGVDANPSLLDLLGVREAALAELAAQRARGPRVVDSDAEPAMNRTRRWGLTNRTDITLGDIELTNIFGYRRTYVEYNINTDGVPRLASVFAPGLTLPLLNAGAINHVEQYTEELQLKGSVLDDKVDWLVGGFYLKSRPYGTTGTGNNVGFFSSYPLATFQYSFYTENSRALFGNINVKLDSLAEGLRLNAGVRYTWDKQVACIATQGTMAGPNVAPPNLQPDECPSSPLLVGPSVNRAQSSAPTWTLGLDWQVTPDLFAYVVSRRGYRTGGINTPSFGGRLTPYQSFGPEKVTDVEAGVRTDWNLGGDVKLRFNASVFSGWYNGVQIALSGLITQAGACQLGADNPAPISPDGDCDPTNDPQSGTMLVNAGKSRVAGIDLDGRIAFGDRLAITYGANFLDTKTRSLEAPAPIQPYLQQQEIPFDLVAKRTYTLGLQYNLPLGEMGELGATADYYHSSPLSFVNSSLPAYDLVNARVDWRNVAGRPLDVGVYVTNLFNKTYQAIGAVSGSGLGFNSAIFGAPRQYGVTLRYRFGS</sequence>
<keyword evidence="8" id="KW-0798">TonB box</keyword>
<evidence type="ECO:0000256" key="2">
    <source>
        <dbReference type="ARBA" id="ARBA00022448"/>
    </source>
</evidence>
<evidence type="ECO:0000256" key="8">
    <source>
        <dbReference type="ARBA" id="ARBA00023077"/>
    </source>
</evidence>
<protein>
    <submittedName>
        <fullName evidence="14">Iron complex outermembrane receptor protein</fullName>
    </submittedName>
</protein>
<keyword evidence="15" id="KW-1185">Reference proteome</keyword>
<organism evidence="14 15">
    <name type="scientific">Sphingobium fontiphilum</name>
    <dbReference type="NCBI Taxonomy" id="944425"/>
    <lineage>
        <taxon>Bacteria</taxon>
        <taxon>Pseudomonadati</taxon>
        <taxon>Pseudomonadota</taxon>
        <taxon>Alphaproteobacteria</taxon>
        <taxon>Sphingomonadales</taxon>
        <taxon>Sphingomonadaceae</taxon>
        <taxon>Sphingobium</taxon>
    </lineage>
</organism>
<keyword evidence="3 11" id="KW-1134">Transmembrane beta strand</keyword>
<evidence type="ECO:0000256" key="4">
    <source>
        <dbReference type="ARBA" id="ARBA00022496"/>
    </source>
</evidence>
<dbReference type="RefSeq" id="WP_246344498.1">
    <property type="nucleotide sequence ID" value="NZ_JACIEB010000004.1"/>
</dbReference>
<keyword evidence="2 11" id="KW-0813">Transport</keyword>
<dbReference type="Pfam" id="PF07715">
    <property type="entry name" value="Plug"/>
    <property type="match status" value="1"/>
</dbReference>
<dbReference type="EMBL" id="JACIEB010000004">
    <property type="protein sequence ID" value="MBB3982287.1"/>
    <property type="molecule type" value="Genomic_DNA"/>
</dbReference>
<dbReference type="PROSITE" id="PS52016">
    <property type="entry name" value="TONB_DEPENDENT_REC_3"/>
    <property type="match status" value="1"/>
</dbReference>
<keyword evidence="12" id="KW-0732">Signal</keyword>
<accession>A0A7W6DKJ8</accession>
<comment type="subcellular location">
    <subcellularLocation>
        <location evidence="1 11">Cell outer membrane</location>
        <topology evidence="1 11">Multi-pass membrane protein</topology>
    </subcellularLocation>
</comment>
<comment type="similarity">
    <text evidence="11">Belongs to the TonB-dependent receptor family.</text>
</comment>
<dbReference type="GO" id="GO:0006826">
    <property type="term" value="P:iron ion transport"/>
    <property type="evidence" value="ECO:0007669"/>
    <property type="project" value="UniProtKB-KW"/>
</dbReference>
<proteinExistence type="inferred from homology"/>
<dbReference type="InterPro" id="IPR012910">
    <property type="entry name" value="Plug_dom"/>
</dbReference>
<dbReference type="Proteomes" id="UP000552757">
    <property type="component" value="Unassembled WGS sequence"/>
</dbReference>
<dbReference type="Gene3D" id="2.40.170.20">
    <property type="entry name" value="TonB-dependent receptor, beta-barrel domain"/>
    <property type="match status" value="1"/>
</dbReference>
<dbReference type="PANTHER" id="PTHR32552">
    <property type="entry name" value="FERRICHROME IRON RECEPTOR-RELATED"/>
    <property type="match status" value="1"/>
</dbReference>
<evidence type="ECO:0000259" key="13">
    <source>
        <dbReference type="Pfam" id="PF07715"/>
    </source>
</evidence>
<feature type="signal peptide" evidence="12">
    <location>
        <begin position="1"/>
        <end position="28"/>
    </location>
</feature>
<keyword evidence="10 11" id="KW-0998">Cell outer membrane</keyword>
<evidence type="ECO:0000256" key="11">
    <source>
        <dbReference type="PROSITE-ProRule" id="PRU01360"/>
    </source>
</evidence>
<evidence type="ECO:0000256" key="6">
    <source>
        <dbReference type="ARBA" id="ARBA00023004"/>
    </source>
</evidence>
<dbReference type="InterPro" id="IPR039426">
    <property type="entry name" value="TonB-dep_rcpt-like"/>
</dbReference>
<feature type="chain" id="PRO_5030652584" evidence="12">
    <location>
        <begin position="29"/>
        <end position="800"/>
    </location>
</feature>
<evidence type="ECO:0000313" key="15">
    <source>
        <dbReference type="Proteomes" id="UP000552757"/>
    </source>
</evidence>
<gene>
    <name evidence="14" type="ORF">GGR44_001950</name>
</gene>
<feature type="domain" description="TonB-dependent receptor plug" evidence="13">
    <location>
        <begin position="55"/>
        <end position="161"/>
    </location>
</feature>
<evidence type="ECO:0000256" key="3">
    <source>
        <dbReference type="ARBA" id="ARBA00022452"/>
    </source>
</evidence>
<dbReference type="PANTHER" id="PTHR32552:SF81">
    <property type="entry name" value="TONB-DEPENDENT OUTER MEMBRANE RECEPTOR"/>
    <property type="match status" value="1"/>
</dbReference>
<evidence type="ECO:0000256" key="10">
    <source>
        <dbReference type="ARBA" id="ARBA00023237"/>
    </source>
</evidence>
<keyword evidence="9 11" id="KW-0472">Membrane</keyword>
<dbReference type="SUPFAM" id="SSF56935">
    <property type="entry name" value="Porins"/>
    <property type="match status" value="1"/>
</dbReference>
<keyword evidence="5 11" id="KW-0812">Transmembrane</keyword>
<evidence type="ECO:0000313" key="14">
    <source>
        <dbReference type="EMBL" id="MBB3982287.1"/>
    </source>
</evidence>
<keyword evidence="7" id="KW-0406">Ion transport</keyword>
<evidence type="ECO:0000256" key="5">
    <source>
        <dbReference type="ARBA" id="ARBA00022692"/>
    </source>
</evidence>
<keyword evidence="6" id="KW-0408">Iron</keyword>
<evidence type="ECO:0000256" key="7">
    <source>
        <dbReference type="ARBA" id="ARBA00023065"/>
    </source>
</evidence>
<keyword evidence="14" id="KW-0675">Receptor</keyword>
<dbReference type="GO" id="GO:0009279">
    <property type="term" value="C:cell outer membrane"/>
    <property type="evidence" value="ECO:0007669"/>
    <property type="project" value="UniProtKB-SubCell"/>
</dbReference>
<evidence type="ECO:0000256" key="12">
    <source>
        <dbReference type="SAM" id="SignalP"/>
    </source>
</evidence>
<comment type="caution">
    <text evidence="14">The sequence shown here is derived from an EMBL/GenBank/DDBJ whole genome shotgun (WGS) entry which is preliminary data.</text>
</comment>
<evidence type="ECO:0000256" key="1">
    <source>
        <dbReference type="ARBA" id="ARBA00004571"/>
    </source>
</evidence>
<dbReference type="InterPro" id="IPR036942">
    <property type="entry name" value="Beta-barrel_TonB_sf"/>
</dbReference>
<keyword evidence="4" id="KW-0410">Iron transport</keyword>